<gene>
    <name evidence="3" type="ORF">TVAG_265490</name>
</gene>
<dbReference type="AlphaFoldDB" id="A2FGB4"/>
<evidence type="ECO:0000313" key="3">
    <source>
        <dbReference type="EMBL" id="EAX96060.1"/>
    </source>
</evidence>
<reference evidence="3" key="2">
    <citation type="journal article" date="2007" name="Science">
        <title>Draft genome sequence of the sexually transmitted pathogen Trichomonas vaginalis.</title>
        <authorList>
            <person name="Carlton J.M."/>
            <person name="Hirt R.P."/>
            <person name="Silva J.C."/>
            <person name="Delcher A.L."/>
            <person name="Schatz M."/>
            <person name="Zhao Q."/>
            <person name="Wortman J.R."/>
            <person name="Bidwell S.L."/>
            <person name="Alsmark U.C.M."/>
            <person name="Besteiro S."/>
            <person name="Sicheritz-Ponten T."/>
            <person name="Noel C.J."/>
            <person name="Dacks J.B."/>
            <person name="Foster P.G."/>
            <person name="Simillion C."/>
            <person name="Van de Peer Y."/>
            <person name="Miranda-Saavedra D."/>
            <person name="Barton G.J."/>
            <person name="Westrop G.D."/>
            <person name="Mueller S."/>
            <person name="Dessi D."/>
            <person name="Fiori P.L."/>
            <person name="Ren Q."/>
            <person name="Paulsen I."/>
            <person name="Zhang H."/>
            <person name="Bastida-Corcuera F.D."/>
            <person name="Simoes-Barbosa A."/>
            <person name="Brown M.T."/>
            <person name="Hayes R.D."/>
            <person name="Mukherjee M."/>
            <person name="Okumura C.Y."/>
            <person name="Schneider R."/>
            <person name="Smith A.J."/>
            <person name="Vanacova S."/>
            <person name="Villalvazo M."/>
            <person name="Haas B.J."/>
            <person name="Pertea M."/>
            <person name="Feldblyum T.V."/>
            <person name="Utterback T.R."/>
            <person name="Shu C.L."/>
            <person name="Osoegawa K."/>
            <person name="de Jong P.J."/>
            <person name="Hrdy I."/>
            <person name="Horvathova L."/>
            <person name="Zubacova Z."/>
            <person name="Dolezal P."/>
            <person name="Malik S.B."/>
            <person name="Logsdon J.M. Jr."/>
            <person name="Henze K."/>
            <person name="Gupta A."/>
            <person name="Wang C.C."/>
            <person name="Dunne R.L."/>
            <person name="Upcroft J.A."/>
            <person name="Upcroft P."/>
            <person name="White O."/>
            <person name="Salzberg S.L."/>
            <person name="Tang P."/>
            <person name="Chiu C.-H."/>
            <person name="Lee Y.-S."/>
            <person name="Embley T.M."/>
            <person name="Coombs G.H."/>
            <person name="Mottram J.C."/>
            <person name="Tachezy J."/>
            <person name="Fraser-Liggett C.M."/>
            <person name="Johnson P.J."/>
        </authorList>
    </citation>
    <scope>NUCLEOTIDE SEQUENCE [LARGE SCALE GENOMIC DNA]</scope>
    <source>
        <strain evidence="3">G3</strain>
    </source>
</reference>
<evidence type="ECO:0000259" key="2">
    <source>
        <dbReference type="Pfam" id="PF11929"/>
    </source>
</evidence>
<organism evidence="3 4">
    <name type="scientific">Trichomonas vaginalis (strain ATCC PRA-98 / G3)</name>
    <dbReference type="NCBI Taxonomy" id="412133"/>
    <lineage>
        <taxon>Eukaryota</taxon>
        <taxon>Metamonada</taxon>
        <taxon>Parabasalia</taxon>
        <taxon>Trichomonadida</taxon>
        <taxon>Trichomonadidae</taxon>
        <taxon>Trichomonas</taxon>
    </lineage>
</organism>
<dbReference type="OrthoDB" id="194358at2759"/>
<dbReference type="Proteomes" id="UP000001542">
    <property type="component" value="Unassembled WGS sequence"/>
</dbReference>
<feature type="repeat" description="ANK" evidence="1">
    <location>
        <begin position="359"/>
        <end position="391"/>
    </location>
</feature>
<dbReference type="PROSITE" id="PS50297">
    <property type="entry name" value="ANK_REP_REGION"/>
    <property type="match status" value="3"/>
</dbReference>
<dbReference type="InterPro" id="IPR036770">
    <property type="entry name" value="Ankyrin_rpt-contain_sf"/>
</dbReference>
<keyword evidence="1" id="KW-0040">ANK repeat</keyword>
<dbReference type="Pfam" id="PF00023">
    <property type="entry name" value="Ank"/>
    <property type="match status" value="1"/>
</dbReference>
<dbReference type="Pfam" id="PF11929">
    <property type="entry name" value="DUF3447"/>
    <property type="match status" value="1"/>
</dbReference>
<dbReference type="RefSeq" id="XP_001308990.1">
    <property type="nucleotide sequence ID" value="XM_001308989.1"/>
</dbReference>
<dbReference type="SUPFAM" id="SSF48403">
    <property type="entry name" value="Ankyrin repeat"/>
    <property type="match status" value="1"/>
</dbReference>
<dbReference type="VEuPathDB" id="TrichDB:TVAGG3_0623090"/>
<name>A2FGB4_TRIV3</name>
<dbReference type="InterPro" id="IPR020683">
    <property type="entry name" value="DUF3447"/>
</dbReference>
<dbReference type="STRING" id="5722.A2FGB4"/>
<accession>A2FGB4</accession>
<dbReference type="EMBL" id="DS113776">
    <property type="protein sequence ID" value="EAX96060.1"/>
    <property type="molecule type" value="Genomic_DNA"/>
</dbReference>
<dbReference type="InterPro" id="IPR002110">
    <property type="entry name" value="Ankyrin_rpt"/>
</dbReference>
<dbReference type="InParanoid" id="A2FGB4"/>
<dbReference type="SMART" id="SM00248">
    <property type="entry name" value="ANK"/>
    <property type="match status" value="5"/>
</dbReference>
<feature type="domain" description="DUF3447" evidence="2">
    <location>
        <begin position="179"/>
        <end position="253"/>
    </location>
</feature>
<dbReference type="SMR" id="A2FGB4"/>
<reference evidence="3" key="1">
    <citation type="submission" date="2006-10" db="EMBL/GenBank/DDBJ databases">
        <authorList>
            <person name="Amadeo P."/>
            <person name="Zhao Q."/>
            <person name="Wortman J."/>
            <person name="Fraser-Liggett C."/>
            <person name="Carlton J."/>
        </authorList>
    </citation>
    <scope>NUCLEOTIDE SEQUENCE</scope>
    <source>
        <strain evidence="3">G3</strain>
    </source>
</reference>
<sequence length="403" mass="47007">MFKPYIDSFNAIYKLRTDDEEEIKKIYLKIKNDLIETNVVELKYVYDSIGNIITLNNRYYKSYLRLIKFFYDDYQLKHMEYISCTISFLFYKQYGMKLNKNYNEFQIFIECLEENTIYRAIMYDDLNQLIAFTEKPDFDRKTKVFSFVYHIIGSGYNLLELCCYHGSPNCFKYLRTKLNFEITPFCLDLSFYSGNHEIMTECLKYQSPTYLTMHFAIASHNSDFVSFLMNEHGVEIELQECGRYRDLDSFLMYLDKTKDINKCFAYSIFFKYIPLSEHFLSQGADIEAKGYIGDTALYCAAEKNMPEIVEFLIKKGANVNYSECLSYKTPLHIAADRGNTEVVKILVSHGANIFAENIVSQTPLHCATLFDSHEIAEILISHSANINAQDRGGSTLGLLDSRR</sequence>
<feature type="repeat" description="ANK" evidence="1">
    <location>
        <begin position="292"/>
        <end position="324"/>
    </location>
</feature>
<dbReference type="VEuPathDB" id="TrichDB:TVAG_265490"/>
<feature type="repeat" description="ANK" evidence="1">
    <location>
        <begin position="326"/>
        <end position="358"/>
    </location>
</feature>
<dbReference type="KEGG" id="tva:4753826"/>
<dbReference type="PRINTS" id="PR01415">
    <property type="entry name" value="ANKYRIN"/>
</dbReference>
<protein>
    <recommendedName>
        <fullName evidence="2">DUF3447 domain-containing protein</fullName>
    </recommendedName>
</protein>
<dbReference type="Gene3D" id="1.25.40.20">
    <property type="entry name" value="Ankyrin repeat-containing domain"/>
    <property type="match status" value="1"/>
</dbReference>
<dbReference type="PROSITE" id="PS50088">
    <property type="entry name" value="ANK_REPEAT"/>
    <property type="match status" value="3"/>
</dbReference>
<dbReference type="eggNOG" id="KOG4177">
    <property type="taxonomic scope" value="Eukaryota"/>
</dbReference>
<keyword evidence="4" id="KW-1185">Reference proteome</keyword>
<proteinExistence type="predicted"/>
<evidence type="ECO:0000256" key="1">
    <source>
        <dbReference type="PROSITE-ProRule" id="PRU00023"/>
    </source>
</evidence>
<evidence type="ECO:0000313" key="4">
    <source>
        <dbReference type="Proteomes" id="UP000001542"/>
    </source>
</evidence>
<dbReference type="PANTHER" id="PTHR24182">
    <property type="entry name" value="ANKYRIN REPEAT AND SOCS BOX CONTAINING 4"/>
    <property type="match status" value="1"/>
</dbReference>
<dbReference type="PANTHER" id="PTHR24182:SF13">
    <property type="entry name" value="LD18443P"/>
    <property type="match status" value="1"/>
</dbReference>
<dbReference type="Pfam" id="PF12796">
    <property type="entry name" value="Ank_2"/>
    <property type="match status" value="1"/>
</dbReference>